<dbReference type="PANTHER" id="PTHR42853">
    <property type="entry name" value="ACETYL-COENZYME A CARBOXYLASE CARBOXYL TRANSFERASE SUBUNIT ALPHA"/>
    <property type="match status" value="1"/>
</dbReference>
<dbReference type="Proteomes" id="UP000648239">
    <property type="component" value="Unassembled WGS sequence"/>
</dbReference>
<protein>
    <recommendedName>
        <fullName evidence="10">Acetyl-coenzyme A carboxylase carboxyl transferase subunit alpha</fullName>
        <shortName evidence="10">ACCase subunit alpha</shortName>
        <shortName evidence="10">Acetyl-CoA carboxylase carboxyltransferase subunit alpha</shortName>
        <ecNumber evidence="10">2.1.3.15</ecNumber>
    </recommendedName>
</protein>
<evidence type="ECO:0000259" key="11">
    <source>
        <dbReference type="PROSITE" id="PS50989"/>
    </source>
</evidence>
<dbReference type="GO" id="GO:2001295">
    <property type="term" value="P:malonyl-CoA biosynthetic process"/>
    <property type="evidence" value="ECO:0007669"/>
    <property type="project" value="UniProtKB-UniRule"/>
</dbReference>
<organism evidence="12 13">
    <name type="scientific">Candidatus Polarisedimenticola svalbardensis</name>
    <dbReference type="NCBI Taxonomy" id="2886004"/>
    <lineage>
        <taxon>Bacteria</taxon>
        <taxon>Pseudomonadati</taxon>
        <taxon>Acidobacteriota</taxon>
        <taxon>Candidatus Polarisedimenticolia</taxon>
        <taxon>Candidatus Polarisedimenticolales</taxon>
        <taxon>Candidatus Polarisedimenticolaceae</taxon>
        <taxon>Candidatus Polarisedimenticola</taxon>
    </lineage>
</organism>
<dbReference type="GO" id="GO:0005524">
    <property type="term" value="F:ATP binding"/>
    <property type="evidence" value="ECO:0007669"/>
    <property type="project" value="UniProtKB-KW"/>
</dbReference>
<dbReference type="SUPFAM" id="SSF52096">
    <property type="entry name" value="ClpP/crotonase"/>
    <property type="match status" value="1"/>
</dbReference>
<evidence type="ECO:0000256" key="7">
    <source>
        <dbReference type="ARBA" id="ARBA00023098"/>
    </source>
</evidence>
<dbReference type="UniPathway" id="UPA00655">
    <property type="reaction ID" value="UER00711"/>
</dbReference>
<dbReference type="Gene3D" id="3.90.226.10">
    <property type="entry name" value="2-enoyl-CoA Hydratase, Chain A, domain 1"/>
    <property type="match status" value="1"/>
</dbReference>
<gene>
    <name evidence="10" type="primary">accA</name>
    <name evidence="12" type="ORF">IFK94_01115</name>
</gene>
<keyword evidence="4 10" id="KW-0547">Nucleotide-binding</keyword>
<comment type="subcellular location">
    <subcellularLocation>
        <location evidence="10">Cytoplasm</location>
    </subcellularLocation>
</comment>
<keyword evidence="8 10" id="KW-0275">Fatty acid biosynthesis</keyword>
<dbReference type="Pfam" id="PF03255">
    <property type="entry name" value="ACCA"/>
    <property type="match status" value="1"/>
</dbReference>
<dbReference type="GO" id="GO:0009317">
    <property type="term" value="C:acetyl-CoA carboxylase complex"/>
    <property type="evidence" value="ECO:0007669"/>
    <property type="project" value="InterPro"/>
</dbReference>
<evidence type="ECO:0000313" key="12">
    <source>
        <dbReference type="EMBL" id="MBD3866699.1"/>
    </source>
</evidence>
<evidence type="ECO:0000313" key="13">
    <source>
        <dbReference type="Proteomes" id="UP000648239"/>
    </source>
</evidence>
<keyword evidence="5 10" id="KW-0276">Fatty acid metabolism</keyword>
<dbReference type="NCBIfam" id="NF041504">
    <property type="entry name" value="AccA_sub"/>
    <property type="match status" value="1"/>
</dbReference>
<reference evidence="12 13" key="1">
    <citation type="submission" date="2020-08" db="EMBL/GenBank/DDBJ databases">
        <title>Acidobacteriota in marine sediments use diverse sulfur dissimilation pathways.</title>
        <authorList>
            <person name="Wasmund K."/>
        </authorList>
    </citation>
    <scope>NUCLEOTIDE SEQUENCE [LARGE SCALE GENOMIC DNA]</scope>
    <source>
        <strain evidence="12">MAG AM4</strain>
    </source>
</reference>
<evidence type="ECO:0000256" key="8">
    <source>
        <dbReference type="ARBA" id="ARBA00023160"/>
    </source>
</evidence>
<dbReference type="GO" id="GO:0006633">
    <property type="term" value="P:fatty acid biosynthetic process"/>
    <property type="evidence" value="ECO:0007669"/>
    <property type="project" value="UniProtKB-KW"/>
</dbReference>
<dbReference type="InterPro" id="IPR029045">
    <property type="entry name" value="ClpP/crotonase-like_dom_sf"/>
</dbReference>
<feature type="domain" description="CoA carboxyltransferase C-terminal" evidence="11">
    <location>
        <begin position="41"/>
        <end position="295"/>
    </location>
</feature>
<keyword evidence="10" id="KW-0963">Cytoplasm</keyword>
<dbReference type="InterPro" id="IPR001095">
    <property type="entry name" value="Acetyl_CoA_COase_a_su"/>
</dbReference>
<keyword evidence="6 10" id="KW-0067">ATP-binding</keyword>
<keyword evidence="2 10" id="KW-0444">Lipid biosynthesis</keyword>
<keyword evidence="3 10" id="KW-0808">Transferase</keyword>
<dbReference type="NCBIfam" id="NF004344">
    <property type="entry name" value="PRK05724.1"/>
    <property type="match status" value="1"/>
</dbReference>
<name>A0A8J6XYE6_9BACT</name>
<evidence type="ECO:0000256" key="3">
    <source>
        <dbReference type="ARBA" id="ARBA00022679"/>
    </source>
</evidence>
<dbReference type="PRINTS" id="PR01069">
    <property type="entry name" value="ACCCTRFRASEA"/>
</dbReference>
<dbReference type="NCBIfam" id="TIGR00513">
    <property type="entry name" value="accA"/>
    <property type="match status" value="1"/>
</dbReference>
<evidence type="ECO:0000256" key="1">
    <source>
        <dbReference type="ARBA" id="ARBA00004956"/>
    </source>
</evidence>
<dbReference type="PROSITE" id="PS50989">
    <property type="entry name" value="COA_CT_CTER"/>
    <property type="match status" value="1"/>
</dbReference>
<sequence>MYEEWTVSEELFEEPILDLERKIEALSGTGDDNATRNRRLQLENELDELRKQIYGNLSSWQKTLVARHPKRPYTHDYLAHMMEDFVELHGDRRYSDDPAIVGGMAVFRGEPVAVIGHQKGRDTKEKIYRNFGMPRPEGYRKALRIMKIAEKFGRPIITFIDTPGAYPGIGAEERGQAEAIAYNLREMAKLKVPVLVTVTGEGGSGGALALGIGNKVNILEYATYSVISPEGCAAILWKDPKMSKVAAKAMKATAPELAKLDIVDEIIREVPGGAHADPKGQAVLVGETLARQMEELSALGPDDLVRQRYDRFRKLGVYEG</sequence>
<keyword evidence="12" id="KW-0436">Ligase</keyword>
<evidence type="ECO:0000256" key="4">
    <source>
        <dbReference type="ARBA" id="ARBA00022741"/>
    </source>
</evidence>
<dbReference type="EMBL" id="JACXWD010000002">
    <property type="protein sequence ID" value="MBD3866699.1"/>
    <property type="molecule type" value="Genomic_DNA"/>
</dbReference>
<dbReference type="HAMAP" id="MF_00823">
    <property type="entry name" value="AcetylCoA_CT_alpha"/>
    <property type="match status" value="1"/>
</dbReference>
<comment type="subunit">
    <text evidence="10">Acetyl-CoA carboxylase is a heterohexamer composed of biotin carboxyl carrier protein (AccB), biotin carboxylase (AccC) and two subunits each of ACCase subunit alpha (AccA) and ACCase subunit beta (AccD).</text>
</comment>
<evidence type="ECO:0000256" key="6">
    <source>
        <dbReference type="ARBA" id="ARBA00022840"/>
    </source>
</evidence>
<dbReference type="AlphaFoldDB" id="A0A8J6XYE6"/>
<comment type="catalytic activity">
    <reaction evidence="9 10">
        <text>N(6)-carboxybiotinyl-L-lysyl-[protein] + acetyl-CoA = N(6)-biotinyl-L-lysyl-[protein] + malonyl-CoA</text>
        <dbReference type="Rhea" id="RHEA:54728"/>
        <dbReference type="Rhea" id="RHEA-COMP:10505"/>
        <dbReference type="Rhea" id="RHEA-COMP:10506"/>
        <dbReference type="ChEBI" id="CHEBI:57288"/>
        <dbReference type="ChEBI" id="CHEBI:57384"/>
        <dbReference type="ChEBI" id="CHEBI:83144"/>
        <dbReference type="ChEBI" id="CHEBI:83145"/>
        <dbReference type="EC" id="2.1.3.15"/>
    </reaction>
</comment>
<dbReference type="PANTHER" id="PTHR42853:SF3">
    <property type="entry name" value="ACETYL-COENZYME A CARBOXYLASE CARBOXYL TRANSFERASE SUBUNIT ALPHA, CHLOROPLASTIC"/>
    <property type="match status" value="1"/>
</dbReference>
<keyword evidence="7 10" id="KW-0443">Lipid metabolism</keyword>
<comment type="caution">
    <text evidence="12">The sequence shown here is derived from an EMBL/GenBank/DDBJ whole genome shotgun (WGS) entry which is preliminary data.</text>
</comment>
<evidence type="ECO:0000256" key="5">
    <source>
        <dbReference type="ARBA" id="ARBA00022832"/>
    </source>
</evidence>
<dbReference type="InterPro" id="IPR011763">
    <property type="entry name" value="COA_CT_C"/>
</dbReference>
<dbReference type="GO" id="GO:0003989">
    <property type="term" value="F:acetyl-CoA carboxylase activity"/>
    <property type="evidence" value="ECO:0007669"/>
    <property type="project" value="InterPro"/>
</dbReference>
<dbReference type="EC" id="2.1.3.15" evidence="10"/>
<evidence type="ECO:0000256" key="9">
    <source>
        <dbReference type="ARBA" id="ARBA00049152"/>
    </source>
</evidence>
<proteinExistence type="inferred from homology"/>
<evidence type="ECO:0000256" key="10">
    <source>
        <dbReference type="HAMAP-Rule" id="MF_00823"/>
    </source>
</evidence>
<comment type="pathway">
    <text evidence="1 10">Lipid metabolism; malonyl-CoA biosynthesis; malonyl-CoA from acetyl-CoA: step 1/1.</text>
</comment>
<comment type="function">
    <text evidence="10">Component of the acetyl coenzyme A carboxylase (ACC) complex. First, biotin carboxylase catalyzes the carboxylation of biotin on its carrier protein (BCCP) and then the CO(2) group is transferred by the carboxyltransferase to acetyl-CoA to form malonyl-CoA.</text>
</comment>
<comment type="similarity">
    <text evidence="10">Belongs to the AccA family.</text>
</comment>
<evidence type="ECO:0000256" key="2">
    <source>
        <dbReference type="ARBA" id="ARBA00022516"/>
    </source>
</evidence>
<accession>A0A8J6XYE6</accession>
<dbReference type="GO" id="GO:0016743">
    <property type="term" value="F:carboxyl- or carbamoyltransferase activity"/>
    <property type="evidence" value="ECO:0007669"/>
    <property type="project" value="UniProtKB-UniRule"/>
</dbReference>